<dbReference type="RefSeq" id="WP_089751554.1">
    <property type="nucleotide sequence ID" value="NZ_FOOG01000010.1"/>
</dbReference>
<dbReference type="SUPFAM" id="SSF53613">
    <property type="entry name" value="Ribokinase-like"/>
    <property type="match status" value="1"/>
</dbReference>
<keyword evidence="2" id="KW-0808">Transferase</keyword>
<keyword evidence="3 5" id="KW-0418">Kinase</keyword>
<dbReference type="Pfam" id="PF00294">
    <property type="entry name" value="PfkB"/>
    <property type="match status" value="1"/>
</dbReference>
<dbReference type="PANTHER" id="PTHR43085:SF57">
    <property type="entry name" value="CARBOHYDRATE KINASE PFKB DOMAIN-CONTAINING PROTEIN"/>
    <property type="match status" value="1"/>
</dbReference>
<accession>A0A1I2LXL0</accession>
<proteinExistence type="inferred from homology"/>
<evidence type="ECO:0000313" key="5">
    <source>
        <dbReference type="EMBL" id="SFF83308.1"/>
    </source>
</evidence>
<dbReference type="Gene3D" id="3.40.1190.20">
    <property type="match status" value="1"/>
</dbReference>
<evidence type="ECO:0000256" key="2">
    <source>
        <dbReference type="ARBA" id="ARBA00022679"/>
    </source>
</evidence>
<dbReference type="PANTHER" id="PTHR43085">
    <property type="entry name" value="HEXOKINASE FAMILY MEMBER"/>
    <property type="match status" value="1"/>
</dbReference>
<feature type="domain" description="Carbohydrate kinase PfkB" evidence="4">
    <location>
        <begin position="1"/>
        <end position="301"/>
    </location>
</feature>
<evidence type="ECO:0000256" key="1">
    <source>
        <dbReference type="ARBA" id="ARBA00010688"/>
    </source>
</evidence>
<name>A0A1I2LXL0_9BACI</name>
<evidence type="ECO:0000256" key="3">
    <source>
        <dbReference type="ARBA" id="ARBA00022777"/>
    </source>
</evidence>
<dbReference type="AlphaFoldDB" id="A0A1I2LXL0"/>
<organism evidence="5 6">
    <name type="scientific">Halobacillus alkaliphilus</name>
    <dbReference type="NCBI Taxonomy" id="396056"/>
    <lineage>
        <taxon>Bacteria</taxon>
        <taxon>Bacillati</taxon>
        <taxon>Bacillota</taxon>
        <taxon>Bacilli</taxon>
        <taxon>Bacillales</taxon>
        <taxon>Bacillaceae</taxon>
        <taxon>Halobacillus</taxon>
    </lineage>
</organism>
<evidence type="ECO:0000259" key="4">
    <source>
        <dbReference type="Pfam" id="PF00294"/>
    </source>
</evidence>
<dbReference type="CDD" id="cd01166">
    <property type="entry name" value="KdgK"/>
    <property type="match status" value="1"/>
</dbReference>
<dbReference type="Proteomes" id="UP000198897">
    <property type="component" value="Unassembled WGS sequence"/>
</dbReference>
<dbReference type="PROSITE" id="PS00584">
    <property type="entry name" value="PFKB_KINASES_2"/>
    <property type="match status" value="1"/>
</dbReference>
<dbReference type="InterPro" id="IPR002173">
    <property type="entry name" value="Carboh/pur_kinase_PfkB_CS"/>
</dbReference>
<gene>
    <name evidence="5" type="ORF">SAMN05216353_11086</name>
</gene>
<dbReference type="InterPro" id="IPR011611">
    <property type="entry name" value="PfkB_dom"/>
</dbReference>
<protein>
    <submittedName>
        <fullName evidence="5">2-dehydro-3-deoxygluconokinase</fullName>
    </submittedName>
</protein>
<keyword evidence="6" id="KW-1185">Reference proteome</keyword>
<dbReference type="OrthoDB" id="9813569at2"/>
<dbReference type="InterPro" id="IPR029056">
    <property type="entry name" value="Ribokinase-like"/>
</dbReference>
<dbReference type="InterPro" id="IPR050306">
    <property type="entry name" value="PfkB_Carbo_kinase"/>
</dbReference>
<dbReference type="GO" id="GO:0016301">
    <property type="term" value="F:kinase activity"/>
    <property type="evidence" value="ECO:0007669"/>
    <property type="project" value="UniProtKB-KW"/>
</dbReference>
<reference evidence="6" key="1">
    <citation type="submission" date="2016-10" db="EMBL/GenBank/DDBJ databases">
        <authorList>
            <person name="Varghese N."/>
            <person name="Submissions S."/>
        </authorList>
    </citation>
    <scope>NUCLEOTIDE SEQUENCE [LARGE SCALE GENOMIC DNA]</scope>
    <source>
        <strain evidence="6">FP5</strain>
    </source>
</reference>
<evidence type="ECO:0000313" key="6">
    <source>
        <dbReference type="Proteomes" id="UP000198897"/>
    </source>
</evidence>
<sequence length="317" mass="34775">MNDVLTIGDAMITLDPSQTGPMRFSSTFHRKAGGAEFNVAIGCARLGLQTGWVSRLGNDEFGKYIRNFARGEGVDTSAVKLLDHYQTSLNFKEIREGGDGKTFYYRYPSPTTELTEKTLDINSLRNTRLLHITGVFAAIDPQKNIPLLKRAITIAKDHGALISFDPNIRLKLWSKEEAQKNLKQLLPYVDIMLTGVDEADLLLGVSQPDEIIDACKQYGISTIAIKKGEEGAIGYCGNETLSLPPSKPVKVVDTVGAGDGFDAGFIFGILKGWGLERTLRFANTIGAMVVSVYGDNEGLPELEEVLIQLGERVFVER</sequence>
<dbReference type="EMBL" id="FOOG01000010">
    <property type="protein sequence ID" value="SFF83308.1"/>
    <property type="molecule type" value="Genomic_DNA"/>
</dbReference>
<comment type="similarity">
    <text evidence="1">Belongs to the carbohydrate kinase PfkB family.</text>
</comment>